<dbReference type="InterPro" id="IPR050256">
    <property type="entry name" value="Glycosyltransferase_2"/>
</dbReference>
<name>A0ABQ0AUC9_9FIRM</name>
<gene>
    <name evidence="9" type="ORF">F130042H8_06990</name>
</gene>
<evidence type="ECO:0000256" key="7">
    <source>
        <dbReference type="SAM" id="Phobius"/>
    </source>
</evidence>
<evidence type="ECO:0000256" key="3">
    <source>
        <dbReference type="ARBA" id="ARBA00022679"/>
    </source>
</evidence>
<evidence type="ECO:0000256" key="1">
    <source>
        <dbReference type="ARBA" id="ARBA00004141"/>
    </source>
</evidence>
<evidence type="ECO:0000313" key="9">
    <source>
        <dbReference type="EMBL" id="GAA6267639.1"/>
    </source>
</evidence>
<dbReference type="CDD" id="cd04187">
    <property type="entry name" value="DPM1_like_bac"/>
    <property type="match status" value="1"/>
</dbReference>
<reference evidence="9 10" key="1">
    <citation type="submission" date="2024-04" db="EMBL/GenBank/DDBJ databases">
        <title>Defined microbial consortia suppress multidrug-resistant proinflammatory Enterobacteriaceae via ecological control.</title>
        <authorList>
            <person name="Furuichi M."/>
            <person name="Kawaguchi T."/>
            <person name="Pust M."/>
            <person name="Yasuma K."/>
            <person name="Plichta D."/>
            <person name="Hasegawa N."/>
            <person name="Ohya T."/>
            <person name="Bhattarai S."/>
            <person name="Sasajima S."/>
            <person name="Aoto Y."/>
            <person name="Tuganbaev T."/>
            <person name="Yaginuma M."/>
            <person name="Ueda M."/>
            <person name="Okahashi N."/>
            <person name="Amafuji K."/>
            <person name="Kiridooshi Y."/>
            <person name="Sugita K."/>
            <person name="Strazar M."/>
            <person name="Skelly A."/>
            <person name="Suda W."/>
            <person name="Hattori M."/>
            <person name="Nakamoto N."/>
            <person name="Caballero S."/>
            <person name="Norman J."/>
            <person name="Olle B."/>
            <person name="Tanoue T."/>
            <person name="Arita M."/>
            <person name="Bucci V."/>
            <person name="Atarashi K."/>
            <person name="Xavier R."/>
            <person name="Honda K."/>
        </authorList>
    </citation>
    <scope>NUCLEOTIDE SEQUENCE [LARGE SCALE GENOMIC DNA]</scope>
    <source>
        <strain evidence="10">f13</strain>
    </source>
</reference>
<keyword evidence="2" id="KW-0328">Glycosyltransferase</keyword>
<keyword evidence="3" id="KW-0808">Transferase</keyword>
<dbReference type="PANTHER" id="PTHR48090">
    <property type="entry name" value="UNDECAPRENYL-PHOSPHATE 4-DEOXY-4-FORMAMIDO-L-ARABINOSE TRANSFERASE-RELATED"/>
    <property type="match status" value="1"/>
</dbReference>
<dbReference type="InterPro" id="IPR001173">
    <property type="entry name" value="Glyco_trans_2-like"/>
</dbReference>
<feature type="transmembrane region" description="Helical" evidence="7">
    <location>
        <begin position="272"/>
        <end position="298"/>
    </location>
</feature>
<dbReference type="PANTHER" id="PTHR48090:SF1">
    <property type="entry name" value="PROPHAGE BACTOPRENOL GLUCOSYL TRANSFERASE HOMOLOG"/>
    <property type="match status" value="1"/>
</dbReference>
<feature type="transmembrane region" description="Helical" evidence="7">
    <location>
        <begin position="239"/>
        <end position="260"/>
    </location>
</feature>
<comment type="caution">
    <text evidence="9">The sequence shown here is derived from an EMBL/GenBank/DDBJ whole genome shotgun (WGS) entry which is preliminary data.</text>
</comment>
<protein>
    <submittedName>
        <fullName evidence="9">Glycosyltransferase family 2 protein</fullName>
    </submittedName>
</protein>
<dbReference type="EMBL" id="BAABXL010000001">
    <property type="protein sequence ID" value="GAA6267639.1"/>
    <property type="molecule type" value="Genomic_DNA"/>
</dbReference>
<evidence type="ECO:0000259" key="8">
    <source>
        <dbReference type="Pfam" id="PF00535"/>
    </source>
</evidence>
<dbReference type="Pfam" id="PF00535">
    <property type="entry name" value="Glycos_transf_2"/>
    <property type="match status" value="1"/>
</dbReference>
<keyword evidence="4 7" id="KW-0812">Transmembrane</keyword>
<evidence type="ECO:0000256" key="6">
    <source>
        <dbReference type="ARBA" id="ARBA00023136"/>
    </source>
</evidence>
<keyword evidence="6 7" id="KW-0472">Membrane</keyword>
<dbReference type="SUPFAM" id="SSF53448">
    <property type="entry name" value="Nucleotide-diphospho-sugar transferases"/>
    <property type="match status" value="1"/>
</dbReference>
<dbReference type="InterPro" id="IPR029044">
    <property type="entry name" value="Nucleotide-diphossugar_trans"/>
</dbReference>
<keyword evidence="10" id="KW-1185">Reference proteome</keyword>
<evidence type="ECO:0000256" key="4">
    <source>
        <dbReference type="ARBA" id="ARBA00022692"/>
    </source>
</evidence>
<evidence type="ECO:0000313" key="10">
    <source>
        <dbReference type="Proteomes" id="UP001600894"/>
    </source>
</evidence>
<accession>A0ABQ0AUC9</accession>
<dbReference type="Gene3D" id="3.90.550.10">
    <property type="entry name" value="Spore Coat Polysaccharide Biosynthesis Protein SpsA, Chain A"/>
    <property type="match status" value="1"/>
</dbReference>
<keyword evidence="5 7" id="KW-1133">Transmembrane helix</keyword>
<comment type="subcellular location">
    <subcellularLocation>
        <location evidence="1">Membrane</location>
        <topology evidence="1">Multi-pass membrane protein</topology>
    </subcellularLocation>
</comment>
<feature type="domain" description="Glycosyltransferase 2-like" evidence="8">
    <location>
        <begin position="14"/>
        <end position="143"/>
    </location>
</feature>
<dbReference type="Proteomes" id="UP001600894">
    <property type="component" value="Unassembled WGS sequence"/>
</dbReference>
<sequence>MSEQKMNLTKKTLSVVVSVYNEEKGLRECYREMKGVLDTLSWDYELIFVNDGSADESFSIIKELAEADRKVKAVSFSRNFGHEAAMIAGLDYSSGDAVVCMDADLQHPPECLPKIVETLEKGYEVISMVRTRNASAGVLKNVTSAAFYWLINCISDVHFEPNASDFFAVTRPVAEVLKKSYREKVRFLRGYVQNVGFKKTTLEYEAGTRVAGESKYSIKKLLIFSVNTILCFSNMPLKLGIYAGVLSGAAGLIVLIYTLFTRQGAPSGYATIVVLICFMFAMMFLLIGIIGEYIAILFTELKDRPVYIVRETRNIKPPETDDSEAVPEETE</sequence>
<evidence type="ECO:0000256" key="5">
    <source>
        <dbReference type="ARBA" id="ARBA00022989"/>
    </source>
</evidence>
<evidence type="ECO:0000256" key="2">
    <source>
        <dbReference type="ARBA" id="ARBA00022676"/>
    </source>
</evidence>
<organism evidence="9 10">
    <name type="scientific">Enterocloster alcoholdehydrogenati</name>
    <dbReference type="NCBI Taxonomy" id="2547410"/>
    <lineage>
        <taxon>Bacteria</taxon>
        <taxon>Bacillati</taxon>
        <taxon>Bacillota</taxon>
        <taxon>Clostridia</taxon>
        <taxon>Lachnospirales</taxon>
        <taxon>Lachnospiraceae</taxon>
        <taxon>Enterocloster</taxon>
    </lineage>
</organism>
<proteinExistence type="predicted"/>